<keyword evidence="5" id="KW-1185">Reference proteome</keyword>
<dbReference type="PANTHER" id="PTHR30570:SF1">
    <property type="entry name" value="PHOSPHATE-BINDING PROTEIN PSTS"/>
    <property type="match status" value="1"/>
</dbReference>
<keyword evidence="1" id="KW-0732">Signal</keyword>
<protein>
    <submittedName>
        <fullName evidence="4">Substrate-binding domain-containing protein</fullName>
    </submittedName>
</protein>
<feature type="domain" description="PBP" evidence="3">
    <location>
        <begin position="470"/>
        <end position="678"/>
    </location>
</feature>
<proteinExistence type="predicted"/>
<evidence type="ECO:0000256" key="1">
    <source>
        <dbReference type="ARBA" id="ARBA00022729"/>
    </source>
</evidence>
<evidence type="ECO:0000313" key="4">
    <source>
        <dbReference type="EMBL" id="MBE9216074.1"/>
    </source>
</evidence>
<dbReference type="InterPro" id="IPR050811">
    <property type="entry name" value="Phosphate_ABC_transporter"/>
</dbReference>
<dbReference type="RefSeq" id="WP_193924449.1">
    <property type="nucleotide sequence ID" value="NZ_JADEWL010000136.1"/>
</dbReference>
<sequence length="715" mass="81401">MSSLLTFYKEYNCSYNAPLSCDQPLQTAQQIKGAKFCLECGFPATLPIESEIKGNRGSYRVTKFLGVRGLGRLYAGVQSKNQEPVIIKEYLLPSRCFNQDEALKRKETFKRVGGVNLADGRQQNFRLIQTWEAIADEKGERCYLITKDTEPSQTLGQYLIAQGAMKASQVREFLNQALQTLIFLHTQKLRFPSNQVQKGLEHGNISLDSILIKLDNPQFFLIYFCDLAKWENLFIPANFSQPPATTYQNDLESLGLVAFYLWLGRTTDYNTGNKINPQEHDLLPNTDNYLKQFIYHLLGFESPFPDAQTARQALLQLSPEQVNQSQPGSNLDLINQKRFPIYRVLLGILVLLLLGGGIWYYFWWLSKLRENKDIAWNQLLTNFSEVSNVTSGKFFYTSEKDGTWSDILRDAPVNSDTRLNDLLTKPKPEVEATFNYQSIDIKTDSKILIEEVRSGRKDFAITSLENIITDDMRKEAIAYDGLLVFVTLSKNKNSLPQSLQGKISLEQLRKIYTGAVTNWRQIDPKLPNLPIEAHVPQEAEAVEQFKRLVLKNNQDIALFEKIAKSQTEDTGTTQVEMREAINKREEIGIIGFGILSKTWDQCSGYPLAIVDRDSTPIQPLFRQVQKRRIEPSDTLCDKANYFDVDTFHLDKTAYPLGYPLYIVYPRDNSRVPSGLAFAEMLQTRQGQCLLNKVGLVPLQPIPSNIENNNACESVP</sequence>
<keyword evidence="2" id="KW-0472">Membrane</keyword>
<organism evidence="4 5">
    <name type="scientific">Plectonema cf. radiosum LEGE 06105</name>
    <dbReference type="NCBI Taxonomy" id="945769"/>
    <lineage>
        <taxon>Bacteria</taxon>
        <taxon>Bacillati</taxon>
        <taxon>Cyanobacteriota</taxon>
        <taxon>Cyanophyceae</taxon>
        <taxon>Oscillatoriophycideae</taxon>
        <taxon>Oscillatoriales</taxon>
        <taxon>Microcoleaceae</taxon>
        <taxon>Plectonema</taxon>
    </lineage>
</organism>
<dbReference type="PANTHER" id="PTHR30570">
    <property type="entry name" value="PERIPLASMIC PHOSPHATE BINDING COMPONENT OF PHOSPHATE ABC TRANSPORTER"/>
    <property type="match status" value="1"/>
</dbReference>
<dbReference type="AlphaFoldDB" id="A0A8J7JVQ7"/>
<keyword evidence="2" id="KW-0812">Transmembrane</keyword>
<comment type="caution">
    <text evidence="4">The sequence shown here is derived from an EMBL/GenBank/DDBJ whole genome shotgun (WGS) entry which is preliminary data.</text>
</comment>
<dbReference type="Proteomes" id="UP000620559">
    <property type="component" value="Unassembled WGS sequence"/>
</dbReference>
<feature type="transmembrane region" description="Helical" evidence="2">
    <location>
        <begin position="341"/>
        <end position="362"/>
    </location>
</feature>
<gene>
    <name evidence="4" type="ORF">IQ247_26010</name>
</gene>
<evidence type="ECO:0000313" key="5">
    <source>
        <dbReference type="Proteomes" id="UP000620559"/>
    </source>
</evidence>
<reference evidence="4" key="1">
    <citation type="submission" date="2020-10" db="EMBL/GenBank/DDBJ databases">
        <authorList>
            <person name="Castelo-Branco R."/>
            <person name="Eusebio N."/>
            <person name="Adriana R."/>
            <person name="Vieira A."/>
            <person name="Brugerolle De Fraissinette N."/>
            <person name="Rezende De Castro R."/>
            <person name="Schneider M.P."/>
            <person name="Vasconcelos V."/>
            <person name="Leao P.N."/>
        </authorList>
    </citation>
    <scope>NUCLEOTIDE SEQUENCE</scope>
    <source>
        <strain evidence="4">LEGE 06105</strain>
    </source>
</reference>
<evidence type="ECO:0000256" key="2">
    <source>
        <dbReference type="SAM" id="Phobius"/>
    </source>
</evidence>
<accession>A0A8J7JVQ7</accession>
<evidence type="ECO:0000259" key="3">
    <source>
        <dbReference type="Pfam" id="PF12849"/>
    </source>
</evidence>
<name>A0A8J7JVQ7_9CYAN</name>
<dbReference type="Pfam" id="PF12849">
    <property type="entry name" value="PBP_like_2"/>
    <property type="match status" value="1"/>
</dbReference>
<dbReference type="EMBL" id="JADEWL010000136">
    <property type="protein sequence ID" value="MBE9216074.1"/>
    <property type="molecule type" value="Genomic_DNA"/>
</dbReference>
<dbReference type="InterPro" id="IPR011009">
    <property type="entry name" value="Kinase-like_dom_sf"/>
</dbReference>
<dbReference type="SUPFAM" id="SSF56112">
    <property type="entry name" value="Protein kinase-like (PK-like)"/>
    <property type="match status" value="1"/>
</dbReference>
<dbReference type="SUPFAM" id="SSF53850">
    <property type="entry name" value="Periplasmic binding protein-like II"/>
    <property type="match status" value="1"/>
</dbReference>
<dbReference type="InterPro" id="IPR024370">
    <property type="entry name" value="PBP_domain"/>
</dbReference>
<dbReference type="Gene3D" id="3.40.190.10">
    <property type="entry name" value="Periplasmic binding protein-like II"/>
    <property type="match status" value="2"/>
</dbReference>
<keyword evidence="2" id="KW-1133">Transmembrane helix</keyword>